<dbReference type="InterPro" id="IPR036291">
    <property type="entry name" value="NAD(P)-bd_dom_sf"/>
</dbReference>
<dbReference type="OMA" id="YAVINAQ"/>
<sequence length="331" mass="36428">MENKYMKCLYLEQFDQSLILKQLPIPNPKQGEILIRVEATPINPSDILMMQGGVYPTQYKNVPFIPGIEASGVVVQSGGGELADSLVNQRIAFFGGSGTYAQYAVINAQQCLLIDDDVSFNQAATSFVNPLTVIGMLQVVNEAKVKAVVNSAAASALGRMMVRYFKNNGVEVINIVRRQEQADILKQEGATIILNQTNEDFLVSLEKITSQLNATIFFDAIAGSFTGQVLSRMPDNSTAYVYGLLSGNDCSISPRELIFKNQRIKGFGMSSWFSSISPELQKTSLFKLKKLIKSELRTEIASEQSLEQGQSAIQQYLDNMSSGKIILKPQL</sequence>
<dbReference type="InterPro" id="IPR013149">
    <property type="entry name" value="ADH-like_C"/>
</dbReference>
<dbReference type="GO" id="GO:0016651">
    <property type="term" value="F:oxidoreductase activity, acting on NAD(P)H"/>
    <property type="evidence" value="ECO:0007669"/>
    <property type="project" value="TreeGrafter"/>
</dbReference>
<reference evidence="5" key="1">
    <citation type="journal article" date="2006" name="PLoS Biol.">
        <title>Macronuclear genome sequence of the ciliate Tetrahymena thermophila, a model eukaryote.</title>
        <authorList>
            <person name="Eisen J.A."/>
            <person name="Coyne R.S."/>
            <person name="Wu M."/>
            <person name="Wu D."/>
            <person name="Thiagarajan M."/>
            <person name="Wortman J.R."/>
            <person name="Badger J.H."/>
            <person name="Ren Q."/>
            <person name="Amedeo P."/>
            <person name="Jones K.M."/>
            <person name="Tallon L.J."/>
            <person name="Delcher A.L."/>
            <person name="Salzberg S.L."/>
            <person name="Silva J.C."/>
            <person name="Haas B.J."/>
            <person name="Majoros W.H."/>
            <person name="Farzad M."/>
            <person name="Carlton J.M."/>
            <person name="Smith R.K. Jr."/>
            <person name="Garg J."/>
            <person name="Pearlman R.E."/>
            <person name="Karrer K.M."/>
            <person name="Sun L."/>
            <person name="Manning G."/>
            <person name="Elde N.C."/>
            <person name="Turkewitz A.P."/>
            <person name="Asai D.J."/>
            <person name="Wilkes D.E."/>
            <person name="Wang Y."/>
            <person name="Cai H."/>
            <person name="Collins K."/>
            <person name="Stewart B.A."/>
            <person name="Lee S.R."/>
            <person name="Wilamowska K."/>
            <person name="Weinberg Z."/>
            <person name="Ruzzo W.L."/>
            <person name="Wloga D."/>
            <person name="Gaertig J."/>
            <person name="Frankel J."/>
            <person name="Tsao C.-C."/>
            <person name="Gorovsky M.A."/>
            <person name="Keeling P.J."/>
            <person name="Waller R.F."/>
            <person name="Patron N.J."/>
            <person name="Cherry J.M."/>
            <person name="Stover N.A."/>
            <person name="Krieger C.J."/>
            <person name="del Toro C."/>
            <person name="Ryder H.F."/>
            <person name="Williamson S.C."/>
            <person name="Barbeau R.A."/>
            <person name="Hamilton E.P."/>
            <person name="Orias E."/>
        </authorList>
    </citation>
    <scope>NUCLEOTIDE SEQUENCE [LARGE SCALE GENOMIC DNA]</scope>
    <source>
        <strain evidence="5">SB210</strain>
    </source>
</reference>
<gene>
    <name evidence="4" type="ORF">TTHERM_00145050</name>
</gene>
<name>I7LUA2_TETTS</name>
<dbReference type="InterPro" id="IPR013154">
    <property type="entry name" value="ADH-like_N"/>
</dbReference>
<keyword evidence="1" id="KW-0521">NADP</keyword>
<dbReference type="Pfam" id="PF08240">
    <property type="entry name" value="ADH_N"/>
    <property type="match status" value="1"/>
</dbReference>
<dbReference type="SMART" id="SM00829">
    <property type="entry name" value="PKS_ER"/>
    <property type="match status" value="1"/>
</dbReference>
<dbReference type="OrthoDB" id="7482721at2759"/>
<feature type="domain" description="Enoyl reductase (ER)" evidence="3">
    <location>
        <begin position="13"/>
        <end position="327"/>
    </location>
</feature>
<dbReference type="EMBL" id="GG662793">
    <property type="protein sequence ID" value="EAR90900.1"/>
    <property type="molecule type" value="Genomic_DNA"/>
</dbReference>
<dbReference type="RefSeq" id="XP_001011145.1">
    <property type="nucleotide sequence ID" value="XM_001011145.1"/>
</dbReference>
<dbReference type="InterPro" id="IPR020843">
    <property type="entry name" value="ER"/>
</dbReference>
<evidence type="ECO:0000256" key="1">
    <source>
        <dbReference type="ARBA" id="ARBA00022857"/>
    </source>
</evidence>
<dbReference type="Gene3D" id="3.40.50.720">
    <property type="entry name" value="NAD(P)-binding Rossmann-like Domain"/>
    <property type="match status" value="1"/>
</dbReference>
<accession>I7LUA2</accession>
<dbReference type="GeneID" id="7827772"/>
<dbReference type="SUPFAM" id="SSF51735">
    <property type="entry name" value="NAD(P)-binding Rossmann-fold domains"/>
    <property type="match status" value="1"/>
</dbReference>
<dbReference type="KEGG" id="tet:TTHERM_00145050"/>
<dbReference type="InParanoid" id="I7LUA2"/>
<dbReference type="GO" id="GO:0070402">
    <property type="term" value="F:NADPH binding"/>
    <property type="evidence" value="ECO:0007669"/>
    <property type="project" value="TreeGrafter"/>
</dbReference>
<dbReference type="STRING" id="312017.I7LUA2"/>
<dbReference type="AlphaFoldDB" id="I7LUA2"/>
<evidence type="ECO:0000313" key="5">
    <source>
        <dbReference type="Proteomes" id="UP000009168"/>
    </source>
</evidence>
<evidence type="ECO:0000256" key="2">
    <source>
        <dbReference type="ARBA" id="ARBA00023002"/>
    </source>
</evidence>
<evidence type="ECO:0000259" key="3">
    <source>
        <dbReference type="SMART" id="SM00829"/>
    </source>
</evidence>
<keyword evidence="5" id="KW-1185">Reference proteome</keyword>
<dbReference type="SUPFAM" id="SSF50129">
    <property type="entry name" value="GroES-like"/>
    <property type="match status" value="1"/>
</dbReference>
<protein>
    <submittedName>
        <fullName evidence="4">Zinc-binding dehydrogenase family oxidoreductase</fullName>
    </submittedName>
</protein>
<dbReference type="PANTHER" id="PTHR48106">
    <property type="entry name" value="QUINONE OXIDOREDUCTASE PIG3-RELATED"/>
    <property type="match status" value="1"/>
</dbReference>
<proteinExistence type="predicted"/>
<organism evidence="4 5">
    <name type="scientific">Tetrahymena thermophila (strain SB210)</name>
    <dbReference type="NCBI Taxonomy" id="312017"/>
    <lineage>
        <taxon>Eukaryota</taxon>
        <taxon>Sar</taxon>
        <taxon>Alveolata</taxon>
        <taxon>Ciliophora</taxon>
        <taxon>Intramacronucleata</taxon>
        <taxon>Oligohymenophorea</taxon>
        <taxon>Hymenostomatida</taxon>
        <taxon>Tetrahymenina</taxon>
        <taxon>Tetrahymenidae</taxon>
        <taxon>Tetrahymena</taxon>
    </lineage>
</organism>
<evidence type="ECO:0000313" key="4">
    <source>
        <dbReference type="EMBL" id="EAR90900.1"/>
    </source>
</evidence>
<dbReference type="HOGENOM" id="CLU_026673_17_2_1"/>
<dbReference type="Gene3D" id="3.90.180.10">
    <property type="entry name" value="Medium-chain alcohol dehydrogenases, catalytic domain"/>
    <property type="match status" value="1"/>
</dbReference>
<dbReference type="Pfam" id="PF00107">
    <property type="entry name" value="ADH_zinc_N"/>
    <property type="match status" value="1"/>
</dbReference>
<dbReference type="Proteomes" id="UP000009168">
    <property type="component" value="Unassembled WGS sequence"/>
</dbReference>
<dbReference type="CDD" id="cd08291">
    <property type="entry name" value="ETR_like_1"/>
    <property type="match status" value="1"/>
</dbReference>
<dbReference type="PANTHER" id="PTHR48106:SF18">
    <property type="entry name" value="QUINONE OXIDOREDUCTASE PIG3"/>
    <property type="match status" value="1"/>
</dbReference>
<dbReference type="eggNOG" id="KOG0025">
    <property type="taxonomic scope" value="Eukaryota"/>
</dbReference>
<keyword evidence="2" id="KW-0560">Oxidoreductase</keyword>
<dbReference type="InterPro" id="IPR011032">
    <property type="entry name" value="GroES-like_sf"/>
</dbReference>